<dbReference type="GO" id="GO:0047974">
    <property type="term" value="F:guanosine deaminase activity"/>
    <property type="evidence" value="ECO:0007669"/>
    <property type="project" value="TreeGrafter"/>
</dbReference>
<evidence type="ECO:0000259" key="3">
    <source>
        <dbReference type="PROSITE" id="PS51747"/>
    </source>
</evidence>
<dbReference type="Gene3D" id="3.40.140.10">
    <property type="entry name" value="Cytidine Deaminase, domain 2"/>
    <property type="match status" value="1"/>
</dbReference>
<dbReference type="InterPro" id="IPR016193">
    <property type="entry name" value="Cytidine_deaminase-like"/>
</dbReference>
<evidence type="ECO:0000313" key="5">
    <source>
        <dbReference type="Proteomes" id="UP000218890"/>
    </source>
</evidence>
<dbReference type="AlphaFoldDB" id="A0A0X8X9I2"/>
<organism evidence="4 5">
    <name type="scientific">Halorhodospira halochloris</name>
    <name type="common">Ectothiorhodospira halochloris</name>
    <dbReference type="NCBI Taxonomy" id="1052"/>
    <lineage>
        <taxon>Bacteria</taxon>
        <taxon>Pseudomonadati</taxon>
        <taxon>Pseudomonadota</taxon>
        <taxon>Gammaproteobacteria</taxon>
        <taxon>Chromatiales</taxon>
        <taxon>Ectothiorhodospiraceae</taxon>
        <taxon>Halorhodospira</taxon>
    </lineage>
</organism>
<dbReference type="PROSITE" id="PS51747">
    <property type="entry name" value="CYT_DCMP_DEAMINASES_2"/>
    <property type="match status" value="1"/>
</dbReference>
<dbReference type="EMBL" id="AP017372">
    <property type="protein sequence ID" value="BAU57408.1"/>
    <property type="molecule type" value="Genomic_DNA"/>
</dbReference>
<evidence type="ECO:0000256" key="2">
    <source>
        <dbReference type="ARBA" id="ARBA00022833"/>
    </source>
</evidence>
<name>A0A0X8X9I2_HALHR</name>
<gene>
    <name evidence="4" type="ORF">HH1059_07200</name>
</gene>
<dbReference type="OrthoDB" id="9802676at2"/>
<keyword evidence="2" id="KW-0862">Zinc</keyword>
<evidence type="ECO:0000256" key="1">
    <source>
        <dbReference type="ARBA" id="ARBA00022723"/>
    </source>
</evidence>
<keyword evidence="1" id="KW-0479">Metal-binding</keyword>
<dbReference type="InterPro" id="IPR016192">
    <property type="entry name" value="APOBEC/CMP_deaminase_Zn-bd"/>
</dbReference>
<keyword evidence="5" id="KW-1185">Reference proteome</keyword>
<dbReference type="GO" id="GO:0006152">
    <property type="term" value="P:purine nucleoside catabolic process"/>
    <property type="evidence" value="ECO:0007669"/>
    <property type="project" value="TreeGrafter"/>
</dbReference>
<dbReference type="PROSITE" id="PS00903">
    <property type="entry name" value="CYT_DCMP_DEAMINASES_1"/>
    <property type="match status" value="1"/>
</dbReference>
<accession>A0A0X8X9I2</accession>
<proteinExistence type="predicted"/>
<dbReference type="CDD" id="cd01285">
    <property type="entry name" value="nucleoside_deaminase"/>
    <property type="match status" value="1"/>
</dbReference>
<dbReference type="GO" id="GO:0008270">
    <property type="term" value="F:zinc ion binding"/>
    <property type="evidence" value="ECO:0007669"/>
    <property type="project" value="InterPro"/>
</dbReference>
<dbReference type="PANTHER" id="PTHR11079:SF161">
    <property type="entry name" value="CMP_DCMP-TYPE DEAMINASE DOMAIN-CONTAINING PROTEIN"/>
    <property type="match status" value="1"/>
</dbReference>
<dbReference type="KEGG" id="hhk:HH1059_07200"/>
<dbReference type="Proteomes" id="UP000218890">
    <property type="component" value="Chromosome"/>
</dbReference>
<dbReference type="PANTHER" id="PTHR11079">
    <property type="entry name" value="CYTOSINE DEAMINASE FAMILY MEMBER"/>
    <property type="match status" value="1"/>
</dbReference>
<sequence length="187" mass="20159">MYIPEFNITLPGWLHEMLSGELQQLPGDEAQMRFVISLAIENIRQESGGPFAAAVFDSSGNLLAPGLNLVTSLHCSILHAEIIALALAQQRIGSHDLSDAGRSHHTLVTSAEPCAMCLGAIPWSGVSRVVFGALDADVREIGFDEGTKPDHWKEALATRGIEVRGEVLRSEAARLLQAYSEKGGPLY</sequence>
<dbReference type="SUPFAM" id="SSF53927">
    <property type="entry name" value="Cytidine deaminase-like"/>
    <property type="match status" value="1"/>
</dbReference>
<protein>
    <submittedName>
        <fullName evidence="4">Cytidine and deoxycytidylate deaminase family protein</fullName>
    </submittedName>
</protein>
<evidence type="ECO:0000313" key="4">
    <source>
        <dbReference type="EMBL" id="BAU57408.1"/>
    </source>
</evidence>
<dbReference type="InterPro" id="IPR002125">
    <property type="entry name" value="CMP_dCMP_dom"/>
</dbReference>
<dbReference type="Pfam" id="PF00383">
    <property type="entry name" value="dCMP_cyt_deam_1"/>
    <property type="match status" value="1"/>
</dbReference>
<dbReference type="RefSeq" id="WP_096408393.1">
    <property type="nucleotide sequence ID" value="NZ_AP017372.2"/>
</dbReference>
<reference evidence="4" key="1">
    <citation type="submission" date="2016-02" db="EMBL/GenBank/DDBJ databases">
        <title>Halorhodospira halochloris DSM-1059 complete genome, version 2.</title>
        <authorList>
            <person name="Tsukatani Y."/>
        </authorList>
    </citation>
    <scope>NUCLEOTIDE SEQUENCE</scope>
    <source>
        <strain evidence="4">DSM 1059</strain>
    </source>
</reference>
<feature type="domain" description="CMP/dCMP-type deaminase" evidence="3">
    <location>
        <begin position="26"/>
        <end position="163"/>
    </location>
</feature>